<proteinExistence type="predicted"/>
<gene>
    <name evidence="2" type="ORF">FF041_19380</name>
</gene>
<accession>A0A646KJU5</accession>
<evidence type="ECO:0000259" key="1">
    <source>
        <dbReference type="Pfam" id="PF12680"/>
    </source>
</evidence>
<dbReference type="Pfam" id="PF12680">
    <property type="entry name" value="SnoaL_2"/>
    <property type="match status" value="1"/>
</dbReference>
<evidence type="ECO:0000313" key="2">
    <source>
        <dbReference type="EMBL" id="MQT02287.1"/>
    </source>
</evidence>
<evidence type="ECO:0000313" key="3">
    <source>
        <dbReference type="Proteomes" id="UP000419138"/>
    </source>
</evidence>
<dbReference type="SUPFAM" id="SSF54427">
    <property type="entry name" value="NTF2-like"/>
    <property type="match status" value="1"/>
</dbReference>
<organism evidence="2 3">
    <name type="scientific">Streptomyces jumonjinensis</name>
    <dbReference type="NCBI Taxonomy" id="1945"/>
    <lineage>
        <taxon>Bacteria</taxon>
        <taxon>Bacillati</taxon>
        <taxon>Actinomycetota</taxon>
        <taxon>Actinomycetes</taxon>
        <taxon>Kitasatosporales</taxon>
        <taxon>Streptomycetaceae</taxon>
        <taxon>Streptomyces</taxon>
    </lineage>
</organism>
<name>A0A646KJU5_STRJU</name>
<dbReference type="AlphaFoldDB" id="A0A646KJU5"/>
<dbReference type="InterPro" id="IPR032710">
    <property type="entry name" value="NTF2-like_dom_sf"/>
</dbReference>
<protein>
    <submittedName>
        <fullName evidence="2">Nuclear transport factor 2 family protein</fullName>
    </submittedName>
</protein>
<dbReference type="EMBL" id="VCLA01000150">
    <property type="protein sequence ID" value="MQT02287.1"/>
    <property type="molecule type" value="Genomic_DNA"/>
</dbReference>
<sequence length="119" mass="12993">MNELVTRYLATWNEPDAEKRRAEIEELWAADAPYIDPLAAVEGHDGVAAVISAARDQFPGFRFKLLGDPDSHHNVARFRWGLVPESGGEPVAIGFDVAVTDDDGRLKGVYGFLDLVPGS</sequence>
<dbReference type="Proteomes" id="UP000419138">
    <property type="component" value="Unassembled WGS sequence"/>
</dbReference>
<reference evidence="2 3" key="1">
    <citation type="submission" date="2019-05" db="EMBL/GenBank/DDBJ databases">
        <title>Comparative genomics and metabolomics analyses of clavulanic acid producing Streptomyces species provides insight into specialized metabolism and evolution of beta-lactam biosynthetic gene clusters.</title>
        <authorList>
            <person name="Moore M.A."/>
            <person name="Cruz-Morales P."/>
            <person name="Barona Gomez F."/>
            <person name="Kapil T."/>
        </authorList>
    </citation>
    <scope>NUCLEOTIDE SEQUENCE [LARGE SCALE GENOMIC DNA]</scope>
    <source>
        <strain evidence="2 3">NRRL 5741</strain>
    </source>
</reference>
<comment type="caution">
    <text evidence="2">The sequence shown here is derived from an EMBL/GenBank/DDBJ whole genome shotgun (WGS) entry which is preliminary data.</text>
</comment>
<keyword evidence="3" id="KW-1185">Reference proteome</keyword>
<feature type="domain" description="SnoaL-like" evidence="1">
    <location>
        <begin position="5"/>
        <end position="105"/>
    </location>
</feature>
<dbReference type="InterPro" id="IPR037401">
    <property type="entry name" value="SnoaL-like"/>
</dbReference>
<dbReference type="Gene3D" id="3.10.450.50">
    <property type="match status" value="1"/>
</dbReference>